<dbReference type="InterPro" id="IPR001715">
    <property type="entry name" value="CH_dom"/>
</dbReference>
<dbReference type="Proteomes" id="UP001461498">
    <property type="component" value="Unassembled WGS sequence"/>
</dbReference>
<evidence type="ECO:0000259" key="13">
    <source>
        <dbReference type="PROSITE" id="PS50021"/>
    </source>
</evidence>
<organism evidence="14 15">
    <name type="scientific">Rhynocoris fuscipes</name>
    <dbReference type="NCBI Taxonomy" id="488301"/>
    <lineage>
        <taxon>Eukaryota</taxon>
        <taxon>Metazoa</taxon>
        <taxon>Ecdysozoa</taxon>
        <taxon>Arthropoda</taxon>
        <taxon>Hexapoda</taxon>
        <taxon>Insecta</taxon>
        <taxon>Pterygota</taxon>
        <taxon>Neoptera</taxon>
        <taxon>Paraneoptera</taxon>
        <taxon>Hemiptera</taxon>
        <taxon>Heteroptera</taxon>
        <taxon>Panheteroptera</taxon>
        <taxon>Cimicomorpha</taxon>
        <taxon>Reduviidae</taxon>
        <taxon>Harpactorinae</taxon>
        <taxon>Harpactorini</taxon>
        <taxon>Rhynocoris</taxon>
    </lineage>
</organism>
<dbReference type="InterPro" id="IPR000048">
    <property type="entry name" value="IQ_motif_EF-hand-BS"/>
</dbReference>
<dbReference type="InterPro" id="IPR031549">
    <property type="entry name" value="ASH"/>
</dbReference>
<protein>
    <recommendedName>
        <fullName evidence="13">Calponin-homology (CH) domain-containing protein</fullName>
    </recommendedName>
</protein>
<evidence type="ECO:0000256" key="7">
    <source>
        <dbReference type="ARBA" id="ARBA00022776"/>
    </source>
</evidence>
<dbReference type="Pfam" id="PF00612">
    <property type="entry name" value="IQ"/>
    <property type="match status" value="15"/>
</dbReference>
<comment type="subcellular location">
    <subcellularLocation>
        <location evidence="2">Cytoplasm</location>
    </subcellularLocation>
    <subcellularLocation>
        <location evidence="1">Nucleus</location>
    </subcellularLocation>
</comment>
<dbReference type="GO" id="GO:0005737">
    <property type="term" value="C:cytoplasm"/>
    <property type="evidence" value="ECO:0007669"/>
    <property type="project" value="UniProtKB-SubCell"/>
</dbReference>
<keyword evidence="9" id="KW-0175">Coiled coil</keyword>
<dbReference type="GO" id="GO:0051295">
    <property type="term" value="P:establishment of meiotic spindle localization"/>
    <property type="evidence" value="ECO:0007669"/>
    <property type="project" value="TreeGrafter"/>
</dbReference>
<dbReference type="SMART" id="SM00015">
    <property type="entry name" value="IQ"/>
    <property type="match status" value="22"/>
</dbReference>
<dbReference type="GO" id="GO:0005634">
    <property type="term" value="C:nucleus"/>
    <property type="evidence" value="ECO:0007669"/>
    <property type="project" value="UniProtKB-SubCell"/>
</dbReference>
<evidence type="ECO:0000256" key="5">
    <source>
        <dbReference type="ARBA" id="ARBA00022618"/>
    </source>
</evidence>
<dbReference type="GO" id="GO:0005516">
    <property type="term" value="F:calmodulin binding"/>
    <property type="evidence" value="ECO:0007669"/>
    <property type="project" value="UniProtKB-KW"/>
</dbReference>
<dbReference type="Gene3D" id="1.10.418.10">
    <property type="entry name" value="Calponin-like domain"/>
    <property type="match status" value="1"/>
</dbReference>
<evidence type="ECO:0000256" key="3">
    <source>
        <dbReference type="ARBA" id="ARBA00022490"/>
    </source>
</evidence>
<keyword evidence="15" id="KW-1185">Reference proteome</keyword>
<evidence type="ECO:0000256" key="11">
    <source>
        <dbReference type="ARBA" id="ARBA00023306"/>
    </source>
</evidence>
<dbReference type="Gene3D" id="1.20.5.190">
    <property type="match status" value="12"/>
</dbReference>
<keyword evidence="5" id="KW-0132">Cell division</keyword>
<dbReference type="PROSITE" id="PS50021">
    <property type="entry name" value="CH"/>
    <property type="match status" value="1"/>
</dbReference>
<evidence type="ECO:0000256" key="12">
    <source>
        <dbReference type="SAM" id="MobiDB-lite"/>
    </source>
</evidence>
<dbReference type="GO" id="GO:0007051">
    <property type="term" value="P:spindle organization"/>
    <property type="evidence" value="ECO:0007669"/>
    <property type="project" value="TreeGrafter"/>
</dbReference>
<keyword evidence="3" id="KW-0963">Cytoplasm</keyword>
<accession>A0AAW1CF94</accession>
<dbReference type="CDD" id="cd21223">
    <property type="entry name" value="CH_ASPM_rpt1"/>
    <property type="match status" value="1"/>
</dbReference>
<dbReference type="GO" id="GO:0000278">
    <property type="term" value="P:mitotic cell cycle"/>
    <property type="evidence" value="ECO:0007669"/>
    <property type="project" value="TreeGrafter"/>
</dbReference>
<sequence length="1754" mass="206686">MAACRDYFEVTISPPVARPPPVERSPVLKLAPFSPVPKVDFDGIKLGTITKREVIIWNPTSGNIIIDLVVPGDMVKRGFCLNALRFNLAPDSQTNLEIEWKPIESGQWRDTIRVIHVNGKSKFSYISVTSSSINLSKRPPLRRILQPTANDRRNIKPFPNNEALKKSPPKISKKKLNTTNLKDESLNKKLEETSENFVVGFLPECNLSPVRDSRTTYVKHPGFPLYECNIPVIHSNEDEIKHFDATYMHGTKDAFTQSIVHQPKNLDREYIDLESKDLSLELSDMHFSMVSLSNEKHRRPSSASLIDDDRYEMHTGNFERDSLENPSLSPLMESGFRGLLGDVSRPQTPPLSSDVTLFNFGLSKSLTKFNSTTLESSSRKIKKKSPSLLPLVISSSKSTVISSTAKKRKNQEDLICTLSPKSRVQFKKGPRRLFNPGKGNNICAEHIMFTPGKEDQKCLKLLTSSEKNSHPLGFYHETSYENPFAKNAIHTSAFLEKQTFELIKWLNSVLTPPEEFNSEDCGVNIEKLWKKSITSDVLLLAPTKEEISSKYHSDEGRLMCVRKAAIALYESDRIAKVLHGIYAKIEIGFLDVKDDIDLYCDQGVRYKLVQLILYYNPLWLRIGLETIFNQIIQMPSKNSIAALIYFIKKHFLSDDEIIKKNTYSKSTSYKMPNFKREMNNFIVFKFLTLVFFLDQAKTERLIPYDPCLFQKSALIKESEGILNEFIKDFIKCVGAQKRTLASVGYCLKHKQTYLDEFDFSLLSFQDLRDGIRLARAMEIILKKNCLSPQLRTPAVSRLQKVHNVKVTLETLRNEGFIITEDITANDIVDGHKEKIMSLLWQILHRFLGPRYLRSAIIIQKWWRKTLPKVLIKREKEDAAATKIQAWWRGILLRKRLHLIIDEVKKDIQNRREACIKIQRWYRCVKAKQIEMKQFQEKRYSAVVIQRWYRSVKTKQIEKKQFQEKRNAAVVIQRWYRNVKAKQIEKKQLREKRNSVVVIQRWYRSVKAMQIDKKQFQEKRYSAVVIQRWYRSVKAKQIEMKQFQEKRNAAVVIKRWYRSVKAMQIEKKQFQEKRNAAVVIQRWYRSVKAMQIEKKQFQEKRNSAVVIQRWYRSVKAMQIEKKQFQEKRNSAVVIKRWYRSVKAMQIEKKQFQEKRNAAVVIQRWYRSVKAMQIEKKQFLEKRNSAVVIQRWYRSVKAMQIEKKQFQEKRNSAVVIQRWYRSVKAMQIEKKQFQEKRNAAVVIQRWYRSVKAKQIEKKQFQEKRNAAVVIQRWYRSVKAMQIEKKQFQEKRNAAVVIQRWYRSVKAKQIEKKQFQEKRNAAVVIQRWYRSVKTKQIKKKLFQEKRNSAVVIQRWYRSVKAMQIEKKQFQEKRNAAVVIQRWYRSVKAKQIENKQFQEKKNSAVVIQRWYRSGKAKKIEKKQSEEKRKAAGVIQRWYRSVKSKQNEKKQFQEKRNATVAIQRWYRGCISTRVLRKCFLEKRNASVKIQTWFRFIVNRRKGSKQYLAAVIIQSVWRGFIWRKKNEHVIQDIKKKSEEAVKAASLGFSNQRLTDLFDETIEVLAVDNLDIKQFKVLFNTMRKLDYCTLYSPVLCEKLGKIQNFFVIAWVTLNKQTRSDPYIKVFEHIINILVNLARFDNAAAIYESFSFFNGHHILAALMGKSLEKHACLFCKCVSLLWILVSKDERTAKTLTSDLEFMKRLNFYYKQINKKTQKKKSQNREIPQLVTDWGYKRFTKEFSDESVAMTSLFQILKISIPR</sequence>
<evidence type="ECO:0000256" key="2">
    <source>
        <dbReference type="ARBA" id="ARBA00004496"/>
    </source>
</evidence>
<dbReference type="PROSITE" id="PS50096">
    <property type="entry name" value="IQ"/>
    <property type="match status" value="6"/>
</dbReference>
<evidence type="ECO:0000256" key="4">
    <source>
        <dbReference type="ARBA" id="ARBA00022553"/>
    </source>
</evidence>
<keyword evidence="6" id="KW-0677">Repeat</keyword>
<evidence type="ECO:0000256" key="1">
    <source>
        <dbReference type="ARBA" id="ARBA00004123"/>
    </source>
</evidence>
<reference evidence="14 15" key="1">
    <citation type="submission" date="2022-12" db="EMBL/GenBank/DDBJ databases">
        <title>Chromosome-level genome assembly of true bugs.</title>
        <authorList>
            <person name="Ma L."/>
            <person name="Li H."/>
        </authorList>
    </citation>
    <scope>NUCLEOTIDE SEQUENCE [LARGE SCALE GENOMIC DNA]</scope>
    <source>
        <strain evidence="14">Lab_2022b</strain>
    </source>
</reference>
<proteinExistence type="predicted"/>
<dbReference type="InterPro" id="IPR036872">
    <property type="entry name" value="CH_dom_sf"/>
</dbReference>
<dbReference type="EMBL" id="JAPXFL010000060">
    <property type="protein sequence ID" value="KAK9496711.1"/>
    <property type="molecule type" value="Genomic_DNA"/>
</dbReference>
<keyword evidence="4" id="KW-0597">Phosphoprotein</keyword>
<evidence type="ECO:0000256" key="9">
    <source>
        <dbReference type="ARBA" id="ARBA00023054"/>
    </source>
</evidence>
<gene>
    <name evidence="14" type="ORF">O3M35_013008</name>
</gene>
<evidence type="ECO:0000256" key="10">
    <source>
        <dbReference type="ARBA" id="ARBA00023242"/>
    </source>
</evidence>
<feature type="domain" description="Calponin-homology (CH)" evidence="13">
    <location>
        <begin position="716"/>
        <end position="847"/>
    </location>
</feature>
<evidence type="ECO:0000256" key="6">
    <source>
        <dbReference type="ARBA" id="ARBA00022737"/>
    </source>
</evidence>
<dbReference type="PANTHER" id="PTHR22706:SF1">
    <property type="entry name" value="ASSEMBLY FACTOR FOR SPINDLE MICROTUBULES"/>
    <property type="match status" value="1"/>
</dbReference>
<evidence type="ECO:0000313" key="14">
    <source>
        <dbReference type="EMBL" id="KAK9496711.1"/>
    </source>
</evidence>
<dbReference type="GO" id="GO:0051301">
    <property type="term" value="P:cell division"/>
    <property type="evidence" value="ECO:0007669"/>
    <property type="project" value="UniProtKB-KW"/>
</dbReference>
<comment type="caution">
    <text evidence="14">The sequence shown here is derived from an EMBL/GenBank/DDBJ whole genome shotgun (WGS) entry which is preliminary data.</text>
</comment>
<keyword evidence="7" id="KW-0498">Mitosis</keyword>
<dbReference type="InterPro" id="IPR051185">
    <property type="entry name" value="ASPM"/>
</dbReference>
<feature type="region of interest" description="Disordered" evidence="12">
    <location>
        <begin position="149"/>
        <end position="173"/>
    </location>
</feature>
<name>A0AAW1CF94_9HEMI</name>
<keyword evidence="10" id="KW-0539">Nucleus</keyword>
<evidence type="ECO:0000256" key="8">
    <source>
        <dbReference type="ARBA" id="ARBA00022860"/>
    </source>
</evidence>
<keyword evidence="11" id="KW-0131">Cell cycle</keyword>
<keyword evidence="8" id="KW-0112">Calmodulin-binding</keyword>
<dbReference type="PANTHER" id="PTHR22706">
    <property type="entry name" value="ASSEMBLY FACTOR FOR SPINDLE MICROTUBULES"/>
    <property type="match status" value="1"/>
</dbReference>
<evidence type="ECO:0000313" key="15">
    <source>
        <dbReference type="Proteomes" id="UP001461498"/>
    </source>
</evidence>
<dbReference type="Pfam" id="PF00307">
    <property type="entry name" value="CH"/>
    <property type="match status" value="1"/>
</dbReference>
<dbReference type="Pfam" id="PF15780">
    <property type="entry name" value="ASH"/>
    <property type="match status" value="1"/>
</dbReference>
<dbReference type="SUPFAM" id="SSF47576">
    <property type="entry name" value="Calponin-homology domain, CH-domain"/>
    <property type="match status" value="2"/>
</dbReference>
<dbReference type="GO" id="GO:0000922">
    <property type="term" value="C:spindle pole"/>
    <property type="evidence" value="ECO:0007669"/>
    <property type="project" value="TreeGrafter"/>
</dbReference>